<dbReference type="PANTHER" id="PTHR45845">
    <property type="entry name" value="RHO GUANINE NUCLEOTIDE EXCHANGE FACTOR-RELATED"/>
    <property type="match status" value="1"/>
</dbReference>
<feature type="compositionally biased region" description="Gly residues" evidence="2">
    <location>
        <begin position="1309"/>
        <end position="1319"/>
    </location>
</feature>
<feature type="region of interest" description="Disordered" evidence="2">
    <location>
        <begin position="309"/>
        <end position="394"/>
    </location>
</feature>
<feature type="coiled-coil region" evidence="1">
    <location>
        <begin position="1049"/>
        <end position="1076"/>
    </location>
</feature>
<feature type="compositionally biased region" description="Basic and acidic residues" evidence="2">
    <location>
        <begin position="526"/>
        <end position="536"/>
    </location>
</feature>
<feature type="compositionally biased region" description="Basic and acidic residues" evidence="2">
    <location>
        <begin position="479"/>
        <end position="489"/>
    </location>
</feature>
<dbReference type="Pfam" id="PF00621">
    <property type="entry name" value="RhoGEF"/>
    <property type="match status" value="1"/>
</dbReference>
<dbReference type="InterPro" id="IPR035899">
    <property type="entry name" value="DBL_dom_sf"/>
</dbReference>
<feature type="region of interest" description="Disordered" evidence="2">
    <location>
        <begin position="1"/>
        <end position="37"/>
    </location>
</feature>
<dbReference type="Gene3D" id="1.20.900.10">
    <property type="entry name" value="Dbl homology (DH) domain"/>
    <property type="match status" value="1"/>
</dbReference>
<feature type="region of interest" description="Disordered" evidence="2">
    <location>
        <begin position="1295"/>
        <end position="1381"/>
    </location>
</feature>
<dbReference type="Proteomes" id="UP000250572">
    <property type="component" value="Unassembled WGS sequence"/>
</dbReference>
<feature type="compositionally biased region" description="Basic and acidic residues" evidence="2">
    <location>
        <begin position="547"/>
        <end position="565"/>
    </location>
</feature>
<evidence type="ECO:0008006" key="7">
    <source>
        <dbReference type="Google" id="ProtNLM"/>
    </source>
</evidence>
<feature type="region of interest" description="Disordered" evidence="2">
    <location>
        <begin position="1169"/>
        <end position="1190"/>
    </location>
</feature>
<dbReference type="SUPFAM" id="SSF50729">
    <property type="entry name" value="PH domain-like"/>
    <property type="match status" value="1"/>
</dbReference>
<feature type="compositionally biased region" description="Basic residues" evidence="2">
    <location>
        <begin position="646"/>
        <end position="662"/>
    </location>
</feature>
<feature type="domain" description="PH" evidence="3">
    <location>
        <begin position="1648"/>
        <end position="1753"/>
    </location>
</feature>
<dbReference type="SMART" id="SM00233">
    <property type="entry name" value="PH"/>
    <property type="match status" value="1"/>
</dbReference>
<comment type="caution">
    <text evidence="5">The sequence shown here is derived from an EMBL/GenBank/DDBJ whole genome shotgun (WGS) entry which is preliminary data.</text>
</comment>
<dbReference type="PROSITE" id="PS50010">
    <property type="entry name" value="DH_2"/>
    <property type="match status" value="1"/>
</dbReference>
<dbReference type="InterPro" id="IPR011993">
    <property type="entry name" value="PH-like_dom_sf"/>
</dbReference>
<evidence type="ECO:0000259" key="4">
    <source>
        <dbReference type="PROSITE" id="PS50010"/>
    </source>
</evidence>
<keyword evidence="6" id="KW-1185">Reference proteome</keyword>
<dbReference type="STRING" id="33528.ENSGAFP00000030378"/>
<dbReference type="SUPFAM" id="SSF48065">
    <property type="entry name" value="DBL homology domain (DH-domain)"/>
    <property type="match status" value="1"/>
</dbReference>
<feature type="compositionally biased region" description="Polar residues" evidence="2">
    <location>
        <begin position="1240"/>
        <end position="1255"/>
    </location>
</feature>
<gene>
    <name evidence="5" type="ORF">CCH79_00019259</name>
</gene>
<evidence type="ECO:0000259" key="3">
    <source>
        <dbReference type="PROSITE" id="PS50003"/>
    </source>
</evidence>
<dbReference type="Gene3D" id="1.20.58.60">
    <property type="match status" value="1"/>
</dbReference>
<evidence type="ECO:0000313" key="6">
    <source>
        <dbReference type="Proteomes" id="UP000250572"/>
    </source>
</evidence>
<proteinExistence type="predicted"/>
<name>A0A315VAQ1_GAMAF</name>
<sequence length="2025" mass="222599">MSKGKCEGRKKKKKSYRFPCQQHKQKNKQRGGPRASPELCSQMRARLHLSGEFTLCFGLRAGGRGGHRPAEEMFDTPQILRQEAESGVSVYINIEGDEPAVQHNTSPDGSEAMEDCVQGALSSLYPPFESTAPPLLSQVFSVLESTYQHDSLRYLLDYFVPAKHLLHKLQQHACSQYLGCLFLHSGWPLCLGEKVVVQLSTLDWRLLRSNDFYLQVVPFSTRCPRLALKCLAPGGRTVQEILVPESQHPLVFTSEWLHSINKERGHKREVGGGLDTCLVSTCDGVVRVPWKEIVYPKFLHDPSEELGLGSNRLSSEGGSSLGGWGGSSSGDMDSWSWDDEDDDSLPPRCMNSDPAIRRRRSEDGLGRTARQPQMDGDYVELLEPRGGPDGGVDTKQRYLEMHGICKTRTLPLCRRGKAIKLRKGKAWGYAKPERSGSFRGAYSTKEKEGNPKDDLPLPKPPTTVSGSARVRQSYSSSAHDSDEGDKTSRDNNSLESRSPYFDVPLKERRPGVGKERDSNGFPQPSRDGHQNKDSQRSDSLIANEIYDISHKSGHDVEGQSDHGSHSDSVFEDADKPLSGDSDAVTPTSDAPERLFTGVSESKDTANVQSKTRNSPKPKIPDERAEGQAEDRVCPRGKEVKTAGFRAPRRKRKGKGAKGKARSGGKNQKGTKLQGKSPLPSPTAHSATTKLLIPEEKKAEETEKIDKPDDVPTTDTKGKENTRKGSGAETDDGSLPVCNGQSSTSSFNHLTVEPGSPETCPDQINGVTSKEPALLRELDAELLQSGKLQLTGTVDRLGRALVFTDAGASEEGFCSEEVARVLSCYHRITRPEAKEKGLTVLIDSRCSHPSSLCLSALKRFQVLVPGGLGSALVLVEEQQESLSLALDGTETHIVRGTGVLQQYVDSQQLPKQLDGDFSHSHSDWLAFRLRLEKLTERCESALSLLGEALQSMETEEMPNDIKAVPQSIDKHRQLMASVLADQRLTELQQRGGAWLAGLTNCSSGLAQRSPDCRAALNATSQLYDGVDDALHRLVQVSNRRGRDLEALGRLAGMVHKLEKCDKEIEQVQSQLEEYKDPPLSLSRLSLKQQKFRTFREMANELHSDTLSVLSDLEGWCELNWAGLSDIQIRLPPVREKLRDMSHCLSDCWTTLDNTQRLLSTLTEATQWCDAVSSTPSSPTASSSTCPLASLPPIPPSRFQDARSLAMELGGGALLDLWTQTVERYQRTVAQVKPRFLHSERTQSQGQGKAKTPSGSTFWDLVGPDGEGDWGLGGGDGGLQSWGSLASLFRPQTCSTLKIGEDKGNRRDGSAGNGGGAGGGKFLQNLLNPGKKSPPEAPLPPKPPRKRHPSFDLQALLAPRKGTATPKPESPVGGASRSSPMSWLGRKNMADPVIATSMAAAIPGWGVGVAGGGGGGVLIRGVEVSSKEVVDHTGSPRQHVLLGRTERDMGADRTGSTAQSKLYLLWCRMLSSERQYVAVLKGVEETYLPLLELSDTPASIRGKGDTLFPNWGSLSAFHSRDLLPAMEGALVQSLLQQDCFSKYREEFLQYSHYIRSKPEMDSPLVTQAADFFKSKLPQASPLSPLSFPYCLQAPIQRLEQYCEALEELGGLNLASDSALSVLRHAQRHGEDLRASDLIVGCPISVADRGDLVRQGELTVCGGPRRKRAGVRNVFLYQHAIIFTKQKSPSPGRTAYNYKHSIKTSEMGLTQKVGDEGVKFEVWVRQAPRTRDCITLQAQDRAGRESWAHDIAHLLWTHAINNTELCLKESLCMGVSSKLLLDATGTPGSELDSSCSLSDRGGSAASRLPTLCHRQTTNFNLFYVINMKWQVMVVRKGNDVTPNMPQSALKCAMNIIFAPPQRICLPYLCFWGYSPISSKENEWLSAGSLWLTGDHNCNIFSCCSSLSHCTRSNKNLFLSSSVGSLHQEPLKEVTLKSFFPKMEIPCAIVLFLLLERSPVRLAFTFAFEPHQSSLQPNRDLGFVWTRVGLLVHIRVRLLIHTSSNKPDFLTWLDQSRLNRSDFCYIKSQ</sequence>
<dbReference type="InterPro" id="IPR001849">
    <property type="entry name" value="PH_domain"/>
</dbReference>
<dbReference type="SUPFAM" id="SSF46966">
    <property type="entry name" value="Spectrin repeat"/>
    <property type="match status" value="1"/>
</dbReference>
<evidence type="ECO:0000256" key="2">
    <source>
        <dbReference type="SAM" id="MobiDB-lite"/>
    </source>
</evidence>
<feature type="domain" description="DH" evidence="4">
    <location>
        <begin position="1459"/>
        <end position="1606"/>
    </location>
</feature>
<dbReference type="InterPro" id="IPR000219">
    <property type="entry name" value="DH_dom"/>
</dbReference>
<feature type="compositionally biased region" description="Low complexity" evidence="2">
    <location>
        <begin position="309"/>
        <end position="318"/>
    </location>
</feature>
<evidence type="ECO:0000313" key="5">
    <source>
        <dbReference type="EMBL" id="PWA19152.1"/>
    </source>
</evidence>
<dbReference type="EMBL" id="NHOQ01002174">
    <property type="protein sequence ID" value="PWA19152.1"/>
    <property type="molecule type" value="Genomic_DNA"/>
</dbReference>
<feature type="compositionally biased region" description="Basic and acidic residues" evidence="2">
    <location>
        <begin position="504"/>
        <end position="518"/>
    </location>
</feature>
<feature type="compositionally biased region" description="Basic and acidic residues" evidence="2">
    <location>
        <begin position="444"/>
        <end position="456"/>
    </location>
</feature>
<dbReference type="PROSITE" id="PS50003">
    <property type="entry name" value="PH_DOMAIN"/>
    <property type="match status" value="1"/>
</dbReference>
<feature type="compositionally biased region" description="Polar residues" evidence="2">
    <location>
        <begin position="464"/>
        <end position="478"/>
    </location>
</feature>
<dbReference type="InterPro" id="IPR055251">
    <property type="entry name" value="SOS1_NGEF_PH"/>
</dbReference>
<feature type="region of interest" description="Disordered" evidence="2">
    <location>
        <begin position="424"/>
        <end position="745"/>
    </location>
</feature>
<feature type="compositionally biased region" description="Basic and acidic residues" evidence="2">
    <location>
        <begin position="618"/>
        <end position="640"/>
    </location>
</feature>
<organism evidence="5 6">
    <name type="scientific">Gambusia affinis</name>
    <name type="common">Western mosquitofish</name>
    <name type="synonym">Heterandria affinis</name>
    <dbReference type="NCBI Taxonomy" id="33528"/>
    <lineage>
        <taxon>Eukaryota</taxon>
        <taxon>Metazoa</taxon>
        <taxon>Chordata</taxon>
        <taxon>Craniata</taxon>
        <taxon>Vertebrata</taxon>
        <taxon>Euteleostomi</taxon>
        <taxon>Actinopterygii</taxon>
        <taxon>Neopterygii</taxon>
        <taxon>Teleostei</taxon>
        <taxon>Neoteleostei</taxon>
        <taxon>Acanthomorphata</taxon>
        <taxon>Ovalentaria</taxon>
        <taxon>Atherinomorphae</taxon>
        <taxon>Cyprinodontiformes</taxon>
        <taxon>Poeciliidae</taxon>
        <taxon>Poeciliinae</taxon>
        <taxon>Gambusia</taxon>
    </lineage>
</organism>
<protein>
    <recommendedName>
        <fullName evidence="7">DH domain-containing protein</fullName>
    </recommendedName>
</protein>
<evidence type="ECO:0000256" key="1">
    <source>
        <dbReference type="SAM" id="Coils"/>
    </source>
</evidence>
<feature type="compositionally biased region" description="Polar residues" evidence="2">
    <location>
        <begin position="604"/>
        <end position="614"/>
    </location>
</feature>
<dbReference type="PANTHER" id="PTHR45845:SF4">
    <property type="entry name" value="PLECKSTRIN HOMOLOGY DOMAIN CONTAINING, FAMILY G (WITH RHOGEF DOMAIN) MEMBER 4"/>
    <property type="match status" value="1"/>
</dbReference>
<reference evidence="5 6" key="1">
    <citation type="journal article" date="2018" name="G3 (Bethesda)">
        <title>A High-Quality Reference Genome for the Invasive Mosquitofish Gambusia affinis Using a Chicago Library.</title>
        <authorList>
            <person name="Hoffberg S.L."/>
            <person name="Troendle N.J."/>
            <person name="Glenn T.C."/>
            <person name="Mahmud O."/>
            <person name="Louha S."/>
            <person name="Chalopin D."/>
            <person name="Bennetzen J.L."/>
            <person name="Mauricio R."/>
        </authorList>
    </citation>
    <scope>NUCLEOTIDE SEQUENCE [LARGE SCALE GENOMIC DNA]</scope>
    <source>
        <strain evidence="5">NE01/NJP1002.9</strain>
        <tissue evidence="5">Muscle</tissue>
    </source>
</reference>
<accession>A0A315VAQ1</accession>
<dbReference type="InterPro" id="IPR018159">
    <property type="entry name" value="Spectrin/alpha-actinin"/>
</dbReference>
<dbReference type="GO" id="GO:0005085">
    <property type="term" value="F:guanyl-nucleotide exchange factor activity"/>
    <property type="evidence" value="ECO:0007669"/>
    <property type="project" value="InterPro"/>
</dbReference>
<feature type="compositionally biased region" description="Basic and acidic residues" evidence="2">
    <location>
        <begin position="692"/>
        <end position="722"/>
    </location>
</feature>
<keyword evidence="1" id="KW-0175">Coiled coil</keyword>
<feature type="region of interest" description="Disordered" evidence="2">
    <location>
        <begin position="1234"/>
        <end position="1271"/>
    </location>
</feature>
<dbReference type="Gene3D" id="2.30.29.30">
    <property type="entry name" value="Pleckstrin-homology domain (PH domain)/Phosphotyrosine-binding domain (PTB)"/>
    <property type="match status" value="1"/>
</dbReference>
<feature type="compositionally biased region" description="Gly residues" evidence="2">
    <location>
        <begin position="319"/>
        <end position="328"/>
    </location>
</feature>
<dbReference type="CDD" id="cd00176">
    <property type="entry name" value="SPEC"/>
    <property type="match status" value="1"/>
</dbReference>
<feature type="compositionally biased region" description="Basic and acidic residues" evidence="2">
    <location>
        <begin position="1297"/>
        <end position="1307"/>
    </location>
</feature>
<feature type="compositionally biased region" description="Low complexity" evidence="2">
    <location>
        <begin position="1171"/>
        <end position="1187"/>
    </location>
</feature>
<dbReference type="InterPro" id="IPR052231">
    <property type="entry name" value="Rho_GEF_signaling-related"/>
</dbReference>
<dbReference type="Pfam" id="PF22697">
    <property type="entry name" value="SOS1_NGEF_PH"/>
    <property type="match status" value="1"/>
</dbReference>